<evidence type="ECO:0000256" key="7">
    <source>
        <dbReference type="ARBA" id="ARBA00023136"/>
    </source>
</evidence>
<keyword evidence="5 8" id="KW-1133">Transmembrane helix</keyword>
<dbReference type="GO" id="GO:0006605">
    <property type="term" value="P:protein targeting"/>
    <property type="evidence" value="ECO:0007669"/>
    <property type="project" value="InterPro"/>
</dbReference>
<evidence type="ECO:0000256" key="1">
    <source>
        <dbReference type="ARBA" id="ARBA00004370"/>
    </source>
</evidence>
<dbReference type="Gene3D" id="1.20.5.1030">
    <property type="entry name" value="Preprotein translocase secy subunit"/>
    <property type="match status" value="1"/>
</dbReference>
<dbReference type="GO" id="GO:0009306">
    <property type="term" value="P:protein secretion"/>
    <property type="evidence" value="ECO:0007669"/>
    <property type="project" value="InterPro"/>
</dbReference>
<dbReference type="RefSeq" id="WP_094377600.1">
    <property type="nucleotide sequence ID" value="NZ_NOKA02000032.1"/>
</dbReference>
<dbReference type="InterPro" id="IPR038379">
    <property type="entry name" value="SecE_sf"/>
</dbReference>
<dbReference type="EMBL" id="NOKA02000032">
    <property type="protein sequence ID" value="RDY30604.1"/>
    <property type="molecule type" value="Genomic_DNA"/>
</dbReference>
<dbReference type="Proteomes" id="UP000216411">
    <property type="component" value="Unassembled WGS sequence"/>
</dbReference>
<reference evidence="10" key="3">
    <citation type="submission" date="2018-07" db="EMBL/GenBank/DDBJ databases">
        <authorList>
            <person name="Quirk P.G."/>
            <person name="Krulwich T.A."/>
        </authorList>
    </citation>
    <scope>NUCLEOTIDE SEQUENCE</scope>
    <source>
        <strain evidence="10">CCRI-19302</strain>
    </source>
</reference>
<keyword evidence="7 8" id="KW-0472">Membrane</keyword>
<dbReference type="Pfam" id="PF00584">
    <property type="entry name" value="SecE"/>
    <property type="match status" value="1"/>
</dbReference>
<evidence type="ECO:0000256" key="3">
    <source>
        <dbReference type="ARBA" id="ARBA00022692"/>
    </source>
</evidence>
<dbReference type="NCBIfam" id="TIGR00964">
    <property type="entry name" value="secE_bact"/>
    <property type="match status" value="1"/>
</dbReference>
<keyword evidence="6" id="KW-0811">Translocation</keyword>
<dbReference type="GO" id="GO:0008320">
    <property type="term" value="F:protein transmembrane transporter activity"/>
    <property type="evidence" value="ECO:0007669"/>
    <property type="project" value="InterPro"/>
</dbReference>
<evidence type="ECO:0000256" key="6">
    <source>
        <dbReference type="ARBA" id="ARBA00023010"/>
    </source>
</evidence>
<keyword evidence="3 8" id="KW-0812">Transmembrane</keyword>
<protein>
    <submittedName>
        <fullName evidence="10">Preprotein translocase subunit SecE</fullName>
    </submittedName>
    <submittedName>
        <fullName evidence="9">Protein translocase subunit secE/sec61 gamma</fullName>
    </submittedName>
</protein>
<dbReference type="GO" id="GO:0016020">
    <property type="term" value="C:membrane"/>
    <property type="evidence" value="ECO:0007669"/>
    <property type="project" value="UniProtKB-SubCell"/>
</dbReference>
<dbReference type="InterPro" id="IPR005807">
    <property type="entry name" value="SecE_bac"/>
</dbReference>
<dbReference type="AlphaFoldDB" id="A0A255LKM6"/>
<evidence type="ECO:0000256" key="4">
    <source>
        <dbReference type="ARBA" id="ARBA00022927"/>
    </source>
</evidence>
<dbReference type="InterPro" id="IPR001901">
    <property type="entry name" value="Translocase_SecE/Sec61-g"/>
</dbReference>
<comment type="subcellular location">
    <subcellularLocation>
        <location evidence="1">Membrane</location>
    </subcellularLocation>
</comment>
<evidence type="ECO:0000256" key="8">
    <source>
        <dbReference type="SAM" id="Phobius"/>
    </source>
</evidence>
<proteinExistence type="predicted"/>
<evidence type="ECO:0000256" key="5">
    <source>
        <dbReference type="ARBA" id="ARBA00022989"/>
    </source>
</evidence>
<reference evidence="10 11" key="1">
    <citation type="journal article" date="2017" name="Genome Announc.">
        <title>Draft Genome Sequence of a Sporulating and Motile Strain of Lachnotalea glycerini Isolated from Water in Quebec City, Canada.</title>
        <authorList>
            <person name="Maheux A.F."/>
            <person name="Boudreau D.K."/>
            <person name="Berube E."/>
            <person name="Boissinot M."/>
            <person name="Raymond F."/>
            <person name="Brodeur S."/>
            <person name="Corbeil J."/>
            <person name="Isabel S."/>
            <person name="Omar R.F."/>
            <person name="Bergeron M.G."/>
        </authorList>
    </citation>
    <scope>NUCLEOTIDE SEQUENCE [LARGE SCALE GENOMIC DNA]</scope>
    <source>
        <strain evidence="10 11">CCRI-19302</strain>
    </source>
</reference>
<dbReference type="OrthoDB" id="9807958at2"/>
<feature type="transmembrane region" description="Helical" evidence="8">
    <location>
        <begin position="38"/>
        <end position="59"/>
    </location>
</feature>
<evidence type="ECO:0000256" key="2">
    <source>
        <dbReference type="ARBA" id="ARBA00022448"/>
    </source>
</evidence>
<keyword evidence="2" id="KW-0813">Transport</keyword>
<accession>A0A255LKM6</accession>
<comment type="caution">
    <text evidence="10">The sequence shown here is derived from an EMBL/GenBank/DDBJ whole genome shotgun (WGS) entry which is preliminary data.</text>
</comment>
<dbReference type="EMBL" id="QICS01000005">
    <property type="protein sequence ID" value="PXV90208.1"/>
    <property type="molecule type" value="Genomic_DNA"/>
</dbReference>
<evidence type="ECO:0000313" key="10">
    <source>
        <dbReference type="EMBL" id="RDY30604.1"/>
    </source>
</evidence>
<gene>
    <name evidence="10" type="primary">secE</name>
    <name evidence="9" type="ORF">C8E03_105116</name>
    <name evidence="10" type="ORF">CG710_013655</name>
</gene>
<evidence type="ECO:0000313" key="9">
    <source>
        <dbReference type="EMBL" id="PXV90208.1"/>
    </source>
</evidence>
<sequence length="68" mass="7565">MGENVSVENAPKKSWYKGLKAEFNKIIWPDQKSLVKQTTAVVAISIILGLIISMLDAVIKYGIDFLVK</sequence>
<keyword evidence="4" id="KW-0653">Protein transport</keyword>
<organism evidence="10 11">
    <name type="scientific">Lachnotalea glycerini</name>
    <dbReference type="NCBI Taxonomy" id="1763509"/>
    <lineage>
        <taxon>Bacteria</taxon>
        <taxon>Bacillati</taxon>
        <taxon>Bacillota</taxon>
        <taxon>Clostridia</taxon>
        <taxon>Lachnospirales</taxon>
        <taxon>Lachnospiraceae</taxon>
        <taxon>Lachnotalea</taxon>
    </lineage>
</organism>
<dbReference type="Proteomes" id="UP000247523">
    <property type="component" value="Unassembled WGS sequence"/>
</dbReference>
<reference evidence="9 12" key="2">
    <citation type="submission" date="2018-05" db="EMBL/GenBank/DDBJ databases">
        <title>Genomic Encyclopedia of Type Strains, Phase IV (KMG-IV): sequencing the most valuable type-strain genomes for metagenomic binning, comparative biology and taxonomic classification.</title>
        <authorList>
            <person name="Goeker M."/>
        </authorList>
    </citation>
    <scope>NUCLEOTIDE SEQUENCE [LARGE SCALE GENOMIC DNA]</scope>
    <source>
        <strain evidence="9 12">DSM 28816</strain>
    </source>
</reference>
<evidence type="ECO:0000313" key="11">
    <source>
        <dbReference type="Proteomes" id="UP000216411"/>
    </source>
</evidence>
<evidence type="ECO:0000313" key="12">
    <source>
        <dbReference type="Proteomes" id="UP000247523"/>
    </source>
</evidence>
<dbReference type="GO" id="GO:0006886">
    <property type="term" value="P:intracellular protein transport"/>
    <property type="evidence" value="ECO:0007669"/>
    <property type="project" value="InterPro"/>
</dbReference>
<keyword evidence="11" id="KW-1185">Reference proteome</keyword>
<name>A0A255LKM6_9FIRM</name>